<dbReference type="AlphaFoldDB" id="A0A8X6QLL9"/>
<feature type="non-terminal residue" evidence="1">
    <location>
        <position position="1"/>
    </location>
</feature>
<keyword evidence="2" id="KW-1185">Reference proteome</keyword>
<sequence length="74" mass="8568">RLGRSRRPRQALVHYRKSDPDPLSSIRSQIRTITPLLASPENAKPRIYVSSLSSGWQRAAWHHKERRKQQHGCG</sequence>
<organism evidence="1 2">
    <name type="scientific">Nephila pilipes</name>
    <name type="common">Giant wood spider</name>
    <name type="synonym">Nephila maculata</name>
    <dbReference type="NCBI Taxonomy" id="299642"/>
    <lineage>
        <taxon>Eukaryota</taxon>
        <taxon>Metazoa</taxon>
        <taxon>Ecdysozoa</taxon>
        <taxon>Arthropoda</taxon>
        <taxon>Chelicerata</taxon>
        <taxon>Arachnida</taxon>
        <taxon>Araneae</taxon>
        <taxon>Araneomorphae</taxon>
        <taxon>Entelegynae</taxon>
        <taxon>Araneoidea</taxon>
        <taxon>Nephilidae</taxon>
        <taxon>Nephila</taxon>
    </lineage>
</organism>
<gene>
    <name evidence="1" type="ORF">NPIL_489801</name>
</gene>
<protein>
    <submittedName>
        <fullName evidence="1">Uncharacterized protein</fullName>
    </submittedName>
</protein>
<evidence type="ECO:0000313" key="2">
    <source>
        <dbReference type="Proteomes" id="UP000887013"/>
    </source>
</evidence>
<comment type="caution">
    <text evidence="1">The sequence shown here is derived from an EMBL/GenBank/DDBJ whole genome shotgun (WGS) entry which is preliminary data.</text>
</comment>
<proteinExistence type="predicted"/>
<dbReference type="EMBL" id="BMAW01034059">
    <property type="protein sequence ID" value="GFU33372.1"/>
    <property type="molecule type" value="Genomic_DNA"/>
</dbReference>
<dbReference type="Proteomes" id="UP000887013">
    <property type="component" value="Unassembled WGS sequence"/>
</dbReference>
<reference evidence="1" key="1">
    <citation type="submission" date="2020-08" db="EMBL/GenBank/DDBJ databases">
        <title>Multicomponent nature underlies the extraordinary mechanical properties of spider dragline silk.</title>
        <authorList>
            <person name="Kono N."/>
            <person name="Nakamura H."/>
            <person name="Mori M."/>
            <person name="Yoshida Y."/>
            <person name="Ohtoshi R."/>
            <person name="Malay A.D."/>
            <person name="Moran D.A.P."/>
            <person name="Tomita M."/>
            <person name="Numata K."/>
            <person name="Arakawa K."/>
        </authorList>
    </citation>
    <scope>NUCLEOTIDE SEQUENCE</scope>
</reference>
<name>A0A8X6QLL9_NEPPI</name>
<evidence type="ECO:0000313" key="1">
    <source>
        <dbReference type="EMBL" id="GFU33372.1"/>
    </source>
</evidence>
<accession>A0A8X6QLL9</accession>